<accession>A0A2P2R3S0</accession>
<sequence length="17" mass="1870">MLLNQDQIMALLVVGLV</sequence>
<reference evidence="1" key="1">
    <citation type="submission" date="2018-02" db="EMBL/GenBank/DDBJ databases">
        <title>Rhizophora mucronata_Transcriptome.</title>
        <authorList>
            <person name="Meera S.P."/>
            <person name="Sreeshan A."/>
            <person name="Augustine A."/>
        </authorList>
    </citation>
    <scope>NUCLEOTIDE SEQUENCE</scope>
    <source>
        <tissue evidence="1">Leaf</tissue>
    </source>
</reference>
<name>A0A2P2R3S0_RHIMU</name>
<evidence type="ECO:0000313" key="1">
    <source>
        <dbReference type="EMBL" id="MBX73932.1"/>
    </source>
</evidence>
<dbReference type="EMBL" id="GGEC01093448">
    <property type="protein sequence ID" value="MBX73932.1"/>
    <property type="molecule type" value="Transcribed_RNA"/>
</dbReference>
<proteinExistence type="predicted"/>
<dbReference type="AlphaFoldDB" id="A0A2P2R3S0"/>
<organism evidence="1">
    <name type="scientific">Rhizophora mucronata</name>
    <name type="common">Asiatic mangrove</name>
    <dbReference type="NCBI Taxonomy" id="61149"/>
    <lineage>
        <taxon>Eukaryota</taxon>
        <taxon>Viridiplantae</taxon>
        <taxon>Streptophyta</taxon>
        <taxon>Embryophyta</taxon>
        <taxon>Tracheophyta</taxon>
        <taxon>Spermatophyta</taxon>
        <taxon>Magnoliopsida</taxon>
        <taxon>eudicotyledons</taxon>
        <taxon>Gunneridae</taxon>
        <taxon>Pentapetalae</taxon>
        <taxon>rosids</taxon>
        <taxon>fabids</taxon>
        <taxon>Malpighiales</taxon>
        <taxon>Rhizophoraceae</taxon>
        <taxon>Rhizophora</taxon>
    </lineage>
</organism>
<protein>
    <submittedName>
        <fullName evidence="1">Paired amphipathic helix repeat-containing family protein</fullName>
    </submittedName>
</protein>